<dbReference type="Gene3D" id="3.30.70.100">
    <property type="match status" value="1"/>
</dbReference>
<accession>A0A840J3F1</accession>
<dbReference type="AlphaFoldDB" id="A0A840J3F1"/>
<dbReference type="GO" id="GO:0016491">
    <property type="term" value="F:oxidoreductase activity"/>
    <property type="evidence" value="ECO:0007669"/>
    <property type="project" value="InterPro"/>
</dbReference>
<comment type="caution">
    <text evidence="2">The sequence shown here is derived from an EMBL/GenBank/DDBJ whole genome shotgun (WGS) entry which is preliminary data.</text>
</comment>
<dbReference type="EMBL" id="JACHMG010000001">
    <property type="protein sequence ID" value="MBB4688590.1"/>
    <property type="molecule type" value="Genomic_DNA"/>
</dbReference>
<protein>
    <recommendedName>
        <fullName evidence="1">EthD domain-containing protein</fullName>
    </recommendedName>
</protein>
<name>A0A840J3F1_9PSEU</name>
<evidence type="ECO:0000259" key="1">
    <source>
        <dbReference type="Pfam" id="PF07110"/>
    </source>
</evidence>
<keyword evidence="3" id="KW-1185">Reference proteome</keyword>
<reference evidence="2 3" key="1">
    <citation type="submission" date="2020-08" db="EMBL/GenBank/DDBJ databases">
        <title>Sequencing the genomes of 1000 actinobacteria strains.</title>
        <authorList>
            <person name="Klenk H.-P."/>
        </authorList>
    </citation>
    <scope>NUCLEOTIDE SEQUENCE [LARGE SCALE GENOMIC DNA]</scope>
    <source>
        <strain evidence="2 3">DSM 45859</strain>
    </source>
</reference>
<sequence>MYRVMALLSKHPNLTAEEFADHYENRHVPLVLGLSLRPDGYLRHYVQPGGSGEAPGFDVVTQLEFEDQAAYFAWARVAYAPGSGVQEDEERFLDRSRTRSFAVRTEG</sequence>
<evidence type="ECO:0000313" key="2">
    <source>
        <dbReference type="EMBL" id="MBB4688590.1"/>
    </source>
</evidence>
<organism evidence="2 3">
    <name type="scientific">Amycolatopsis jiangsuensis</name>
    <dbReference type="NCBI Taxonomy" id="1181879"/>
    <lineage>
        <taxon>Bacteria</taxon>
        <taxon>Bacillati</taxon>
        <taxon>Actinomycetota</taxon>
        <taxon>Actinomycetes</taxon>
        <taxon>Pseudonocardiales</taxon>
        <taxon>Pseudonocardiaceae</taxon>
        <taxon>Amycolatopsis</taxon>
    </lineage>
</organism>
<dbReference type="SUPFAM" id="SSF54909">
    <property type="entry name" value="Dimeric alpha+beta barrel"/>
    <property type="match status" value="1"/>
</dbReference>
<gene>
    <name evidence="2" type="ORF">BJY18_006075</name>
</gene>
<dbReference type="RefSeq" id="WP_312874007.1">
    <property type="nucleotide sequence ID" value="NZ_JACHMG010000001.1"/>
</dbReference>
<dbReference type="InterPro" id="IPR009799">
    <property type="entry name" value="EthD_dom"/>
</dbReference>
<dbReference type="InterPro" id="IPR011008">
    <property type="entry name" value="Dimeric_a/b-barrel"/>
</dbReference>
<evidence type="ECO:0000313" key="3">
    <source>
        <dbReference type="Proteomes" id="UP000581769"/>
    </source>
</evidence>
<dbReference type="Proteomes" id="UP000581769">
    <property type="component" value="Unassembled WGS sequence"/>
</dbReference>
<proteinExistence type="predicted"/>
<dbReference type="Pfam" id="PF07110">
    <property type="entry name" value="EthD"/>
    <property type="match status" value="1"/>
</dbReference>
<feature type="domain" description="EthD" evidence="1">
    <location>
        <begin position="11"/>
        <end position="96"/>
    </location>
</feature>